<evidence type="ECO:0000313" key="2">
    <source>
        <dbReference type="Proteomes" id="UP000324575"/>
    </source>
</evidence>
<dbReference type="AlphaFoldDB" id="A0A5M8P3H9"/>
<protein>
    <submittedName>
        <fullName evidence="1">Uncharacterized protein</fullName>
    </submittedName>
</protein>
<dbReference type="EMBL" id="SNRX01000003">
    <property type="protein sequence ID" value="KAA6303037.1"/>
    <property type="molecule type" value="Genomic_DNA"/>
</dbReference>
<dbReference type="Proteomes" id="UP000324575">
    <property type="component" value="Unassembled WGS sequence"/>
</dbReference>
<comment type="caution">
    <text evidence="1">The sequence shown here is derived from an EMBL/GenBank/DDBJ whole genome shotgun (WGS) entry which is preliminary data.</text>
</comment>
<name>A0A5M8P3H9_9BACT</name>
<proteinExistence type="predicted"/>
<evidence type="ECO:0000313" key="1">
    <source>
        <dbReference type="EMBL" id="KAA6303037.1"/>
    </source>
</evidence>
<accession>A0A5M8P3H9</accession>
<gene>
    <name evidence="1" type="ORF">EZS26_000640</name>
</gene>
<sequence>MSDNFAIIKDNSDNFRYVSFELNTSGGEKGKPKTFKRGKIRSACPDLNAVKHWFVYKDYLFYATETKVYAQYLIDLVINPIKDLDHEIDLTNAVINDANYTTISLLKVVGRGTSSSLICAGTYSSSAPVGENGKLQIFSFDATEGVLKLATKEEHTPQATWKGLGKVVGLTYKEK</sequence>
<organism evidence="1 2">
    <name type="scientific">Candidatus Ordinivivax streblomastigis</name>
    <dbReference type="NCBI Taxonomy" id="2540710"/>
    <lineage>
        <taxon>Bacteria</taxon>
        <taxon>Pseudomonadati</taxon>
        <taxon>Bacteroidota</taxon>
        <taxon>Bacteroidia</taxon>
        <taxon>Bacteroidales</taxon>
        <taxon>Candidatus Ordinivivax</taxon>
    </lineage>
</organism>
<reference evidence="1 2" key="1">
    <citation type="submission" date="2019-03" db="EMBL/GenBank/DDBJ databases">
        <title>Single cell metagenomics reveals metabolic interactions within the superorganism composed of flagellate Streblomastix strix and complex community of Bacteroidetes bacteria on its surface.</title>
        <authorList>
            <person name="Treitli S.C."/>
            <person name="Kolisko M."/>
            <person name="Husnik F."/>
            <person name="Keeling P."/>
            <person name="Hampl V."/>
        </authorList>
    </citation>
    <scope>NUCLEOTIDE SEQUENCE [LARGE SCALE GENOMIC DNA]</scope>
    <source>
        <strain evidence="1">St1</strain>
    </source>
</reference>